<proteinExistence type="predicted"/>
<dbReference type="EMBL" id="CAXJRC010000001">
    <property type="protein sequence ID" value="CAL2104741.1"/>
    <property type="molecule type" value="Genomic_DNA"/>
</dbReference>
<reference evidence="1 2" key="1">
    <citation type="submission" date="2024-05" db="EMBL/GenBank/DDBJ databases">
        <authorList>
            <person name="Duchaud E."/>
        </authorList>
    </citation>
    <scope>NUCLEOTIDE SEQUENCE [LARGE SCALE GENOMIC DNA]</scope>
    <source>
        <strain evidence="1">Ena-SAMPLE-TAB-13-05-2024-13:56:06:370-140305</strain>
    </source>
</reference>
<name>A0ABM9PGJ9_9FLAO</name>
<dbReference type="Proteomes" id="UP001497602">
    <property type="component" value="Unassembled WGS sequence"/>
</dbReference>
<keyword evidence="2" id="KW-1185">Reference proteome</keyword>
<gene>
    <name evidence="1" type="ORF">T190115A13A_100029</name>
</gene>
<organism evidence="1 2">
    <name type="scientific">Tenacibaculum vairaonense</name>
    <dbReference type="NCBI Taxonomy" id="3137860"/>
    <lineage>
        <taxon>Bacteria</taxon>
        <taxon>Pseudomonadati</taxon>
        <taxon>Bacteroidota</taxon>
        <taxon>Flavobacteriia</taxon>
        <taxon>Flavobacteriales</taxon>
        <taxon>Flavobacteriaceae</taxon>
        <taxon>Tenacibaculum</taxon>
    </lineage>
</organism>
<evidence type="ECO:0000313" key="2">
    <source>
        <dbReference type="Proteomes" id="UP001497602"/>
    </source>
</evidence>
<comment type="caution">
    <text evidence="1">The sequence shown here is derived from an EMBL/GenBank/DDBJ whole genome shotgun (WGS) entry which is preliminary data.</text>
</comment>
<accession>A0ABM9PGJ9</accession>
<dbReference type="RefSeq" id="WP_348702099.1">
    <property type="nucleotide sequence ID" value="NZ_CAXIYA010000001.1"/>
</dbReference>
<sequence>MNILIERIDKLEFDFKRLDLSKPESKELIKARARNIIPAIEISKRAQFNIKYLDVLNFLQKRVSNIIAQL</sequence>
<evidence type="ECO:0000313" key="1">
    <source>
        <dbReference type="EMBL" id="CAL2104741.1"/>
    </source>
</evidence>
<protein>
    <submittedName>
        <fullName evidence="1">Uncharacterized protein</fullName>
    </submittedName>
</protein>